<dbReference type="InterPro" id="IPR035114">
    <property type="entry name" value="GP67"/>
</dbReference>
<organism evidence="2 3">
    <name type="scientific">Proteus phage vB_PmiM_Pm5461</name>
    <dbReference type="NCBI Taxonomy" id="1636250"/>
    <lineage>
        <taxon>Viruses</taxon>
        <taxon>Duplodnaviria</taxon>
        <taxon>Heunggongvirae</taxon>
        <taxon>Uroviricota</taxon>
        <taxon>Caudoviricetes</taxon>
        <taxon>Pantevenvirales</taxon>
        <taxon>Straboviridae</taxon>
        <taxon>Bragavirus</taxon>
        <taxon>Bragavirus pm5461</taxon>
    </lineage>
</organism>
<dbReference type="Pfam" id="PF17634">
    <property type="entry name" value="GP67"/>
    <property type="match status" value="1"/>
</dbReference>
<dbReference type="OrthoDB" id="27665at10239"/>
<evidence type="ECO:0000313" key="2">
    <source>
        <dbReference type="EMBL" id="AKA62018.1"/>
    </source>
</evidence>
<dbReference type="RefSeq" id="YP_009195574.1">
    <property type="nucleotide sequence ID" value="NC_028762.1"/>
</dbReference>
<feature type="compositionally biased region" description="Basic and acidic residues" evidence="1">
    <location>
        <begin position="63"/>
        <end position="73"/>
    </location>
</feature>
<dbReference type="Proteomes" id="UP000202749">
    <property type="component" value="Segment"/>
</dbReference>
<gene>
    <name evidence="2" type="ORF">Pm5461_152</name>
</gene>
<feature type="compositionally biased region" description="Acidic residues" evidence="1">
    <location>
        <begin position="46"/>
        <end position="62"/>
    </location>
</feature>
<evidence type="ECO:0000313" key="3">
    <source>
        <dbReference type="Proteomes" id="UP000202749"/>
    </source>
</evidence>
<dbReference type="GeneID" id="26622700"/>
<keyword evidence="3" id="KW-1185">Reference proteome</keyword>
<sequence length="73" mass="8446">MEDMILAIKNKDLVEVKKLFSEGMKEKIGKLIESEKIKLCQNIVIEGEEKESDEDDKDEESDNKDKKTDKAEE</sequence>
<feature type="region of interest" description="Disordered" evidence="1">
    <location>
        <begin position="45"/>
        <end position="73"/>
    </location>
</feature>
<evidence type="ECO:0000256" key="1">
    <source>
        <dbReference type="SAM" id="MobiDB-lite"/>
    </source>
</evidence>
<dbReference type="KEGG" id="vg:26622700"/>
<proteinExistence type="predicted"/>
<accession>A0A0G2SS82</accession>
<reference evidence="2 3" key="1">
    <citation type="submission" date="2015-03" db="EMBL/GenBank/DDBJ databases">
        <authorList>
            <person name="Melo L.D.R."/>
            <person name="Veiga P."/>
            <person name="Cerca N."/>
            <person name="Kropinski A.M."/>
            <person name="Azeredo J."/>
            <person name="Almeida C."/>
            <person name="Sillankorva S."/>
        </authorList>
    </citation>
    <scope>NUCLEOTIDE SEQUENCE [LARGE SCALE GENOMIC DNA]</scope>
</reference>
<name>A0A0G2SS82_9CAUD</name>
<protein>
    <submittedName>
        <fullName evidence="2">Prohead core protein</fullName>
    </submittedName>
</protein>
<dbReference type="EMBL" id="KP890823">
    <property type="protein sequence ID" value="AKA62018.1"/>
    <property type="molecule type" value="Genomic_DNA"/>
</dbReference>